<dbReference type="RefSeq" id="WP_141322579.1">
    <property type="nucleotide sequence ID" value="NZ_AZCV01000002.1"/>
</dbReference>
<accession>A0A0R1GW12</accession>
<dbReference type="InterPro" id="IPR036397">
    <property type="entry name" value="RNaseH_sf"/>
</dbReference>
<dbReference type="Pfam" id="PF00665">
    <property type="entry name" value="rve"/>
    <property type="match status" value="1"/>
</dbReference>
<organism evidence="3 4">
    <name type="scientific">Amylolactobacillus amylotrophicus DSM 20534</name>
    <dbReference type="NCBI Taxonomy" id="1423722"/>
    <lineage>
        <taxon>Bacteria</taxon>
        <taxon>Bacillati</taxon>
        <taxon>Bacillota</taxon>
        <taxon>Bacilli</taxon>
        <taxon>Lactobacillales</taxon>
        <taxon>Lactobacillaceae</taxon>
        <taxon>Amylolactobacillus</taxon>
    </lineage>
</organism>
<dbReference type="SUPFAM" id="SSF53098">
    <property type="entry name" value="Ribonuclease H-like"/>
    <property type="match status" value="1"/>
</dbReference>
<evidence type="ECO:0000259" key="2">
    <source>
        <dbReference type="PROSITE" id="PS50994"/>
    </source>
</evidence>
<dbReference type="NCBIfam" id="NF033516">
    <property type="entry name" value="transpos_IS3"/>
    <property type="match status" value="1"/>
</dbReference>
<keyword evidence="4" id="KW-1185">Reference proteome</keyword>
<reference evidence="3 4" key="1">
    <citation type="journal article" date="2015" name="Genome Announc.">
        <title>Expanding the biotechnology potential of lactobacilli through comparative genomics of 213 strains and associated genera.</title>
        <authorList>
            <person name="Sun Z."/>
            <person name="Harris H.M."/>
            <person name="McCann A."/>
            <person name="Guo C."/>
            <person name="Argimon S."/>
            <person name="Zhang W."/>
            <person name="Yang X."/>
            <person name="Jeffery I.B."/>
            <person name="Cooney J.C."/>
            <person name="Kagawa T.F."/>
            <person name="Liu W."/>
            <person name="Song Y."/>
            <person name="Salvetti E."/>
            <person name="Wrobel A."/>
            <person name="Rasinkangas P."/>
            <person name="Parkhill J."/>
            <person name="Rea M.C."/>
            <person name="O'Sullivan O."/>
            <person name="Ritari J."/>
            <person name="Douillard F.P."/>
            <person name="Paul Ross R."/>
            <person name="Yang R."/>
            <person name="Briner A.E."/>
            <person name="Felis G.E."/>
            <person name="de Vos W.M."/>
            <person name="Barrangou R."/>
            <person name="Klaenhammer T.R."/>
            <person name="Caufield P.W."/>
            <person name="Cui Y."/>
            <person name="Zhang H."/>
            <person name="O'Toole P.W."/>
        </authorList>
    </citation>
    <scope>NUCLEOTIDE SEQUENCE [LARGE SCALE GENOMIC DNA]</scope>
    <source>
        <strain evidence="3 4">DSM 20534</strain>
    </source>
</reference>
<gene>
    <name evidence="3" type="ORF">FC62_GL001036</name>
</gene>
<evidence type="ECO:0000256" key="1">
    <source>
        <dbReference type="ARBA" id="ARBA00002286"/>
    </source>
</evidence>
<evidence type="ECO:0000313" key="4">
    <source>
        <dbReference type="Proteomes" id="UP000050909"/>
    </source>
</evidence>
<dbReference type="Gene3D" id="3.30.420.10">
    <property type="entry name" value="Ribonuclease H-like superfamily/Ribonuclease H"/>
    <property type="match status" value="1"/>
</dbReference>
<comment type="caution">
    <text evidence="3">The sequence shown here is derived from an EMBL/GenBank/DDBJ whole genome shotgun (WGS) entry which is preliminary data.</text>
</comment>
<dbReference type="PANTHER" id="PTHR46889">
    <property type="entry name" value="TRANSPOSASE INSF FOR INSERTION SEQUENCE IS3B-RELATED"/>
    <property type="match status" value="1"/>
</dbReference>
<evidence type="ECO:0000313" key="3">
    <source>
        <dbReference type="EMBL" id="KRK38255.1"/>
    </source>
</evidence>
<dbReference type="Proteomes" id="UP000050909">
    <property type="component" value="Unassembled WGS sequence"/>
</dbReference>
<dbReference type="PATRIC" id="fig|1423722.3.peg.1053"/>
<comment type="function">
    <text evidence="1">Involved in the transposition of the insertion sequence.</text>
</comment>
<dbReference type="PANTHER" id="PTHR46889:SF4">
    <property type="entry name" value="TRANSPOSASE INSO FOR INSERTION SEQUENCE ELEMENT IS911B-RELATED"/>
    <property type="match status" value="1"/>
</dbReference>
<dbReference type="Pfam" id="PF13276">
    <property type="entry name" value="HTH_21"/>
    <property type="match status" value="1"/>
</dbReference>
<name>A0A0R1GW12_9LACO</name>
<dbReference type="GO" id="GO:0015074">
    <property type="term" value="P:DNA integration"/>
    <property type="evidence" value="ECO:0007669"/>
    <property type="project" value="InterPro"/>
</dbReference>
<dbReference type="InterPro" id="IPR050900">
    <property type="entry name" value="Transposase_IS3/IS150/IS904"/>
</dbReference>
<dbReference type="EMBL" id="AZCV01000002">
    <property type="protein sequence ID" value="KRK38255.1"/>
    <property type="molecule type" value="Genomic_DNA"/>
</dbReference>
<dbReference type="InterPro" id="IPR012337">
    <property type="entry name" value="RNaseH-like_sf"/>
</dbReference>
<dbReference type="PROSITE" id="PS50994">
    <property type="entry name" value="INTEGRASE"/>
    <property type="match status" value="1"/>
</dbReference>
<feature type="domain" description="Integrase catalytic" evidence="2">
    <location>
        <begin position="138"/>
        <end position="301"/>
    </location>
</feature>
<protein>
    <submittedName>
        <fullName evidence="3">Transposase ISLasa2b, IS1223 family protein</fullName>
    </submittedName>
</protein>
<dbReference type="InterPro" id="IPR025948">
    <property type="entry name" value="HTH-like_dom"/>
</dbReference>
<dbReference type="Pfam" id="PF13333">
    <property type="entry name" value="rve_2"/>
    <property type="match status" value="1"/>
</dbReference>
<dbReference type="InterPro" id="IPR001584">
    <property type="entry name" value="Integrase_cat-core"/>
</dbReference>
<sequence>MISQKIRSLTERRRSIHKAQVINSLRPKYPLNELLSELKLPRSTFYDCLKRAKKPDKYTNLKEFILKAFQESDETYGYRRIHREALKAGFKISPNTILRLMGQLKLSVTLYSRHTSGYSSYRGKIGTVNDNLLKQKFDETTPFAVMHTDITQVRLADGTWGYISAVLDQASREILTAVVSKSANKEQLNKTIENLSEKLPMNSNSILHSDQGWQYQTREYQEAIKQLGIVPSMSRKGNCHDNAPIESFFSLMKRERLNRRKLSNFEALVKEVEDYIDWYNNHRISLNKNGLTPVEYRNRAAA</sequence>
<dbReference type="GO" id="GO:0003676">
    <property type="term" value="F:nucleic acid binding"/>
    <property type="evidence" value="ECO:0007669"/>
    <property type="project" value="InterPro"/>
</dbReference>
<dbReference type="InterPro" id="IPR048020">
    <property type="entry name" value="Transpos_IS3"/>
</dbReference>
<proteinExistence type="predicted"/>
<dbReference type="AlphaFoldDB" id="A0A0R1GW12"/>